<reference evidence="1" key="1">
    <citation type="submission" date="2023-03" db="UniProtKB">
        <authorList>
            <consortium name="EnsemblPlants"/>
        </authorList>
    </citation>
    <scope>IDENTIFICATION</scope>
</reference>
<dbReference type="EnsemblPlants" id="MELO3C024498.2.1">
    <property type="protein sequence ID" value="MELO3C024498.2.1"/>
    <property type="gene ID" value="MELO3C024498.2"/>
</dbReference>
<dbReference type="Gramene" id="MELO3C024498.2.1">
    <property type="protein sequence ID" value="MELO3C024498.2.1"/>
    <property type="gene ID" value="MELO3C024498.2"/>
</dbReference>
<organism evidence="1">
    <name type="scientific">Cucumis melo</name>
    <name type="common">Muskmelon</name>
    <dbReference type="NCBI Taxonomy" id="3656"/>
    <lineage>
        <taxon>Eukaryota</taxon>
        <taxon>Viridiplantae</taxon>
        <taxon>Streptophyta</taxon>
        <taxon>Embryophyta</taxon>
        <taxon>Tracheophyta</taxon>
        <taxon>Spermatophyta</taxon>
        <taxon>Magnoliopsida</taxon>
        <taxon>eudicotyledons</taxon>
        <taxon>Gunneridae</taxon>
        <taxon>Pentapetalae</taxon>
        <taxon>rosids</taxon>
        <taxon>fabids</taxon>
        <taxon>Cucurbitales</taxon>
        <taxon>Cucurbitaceae</taxon>
        <taxon>Benincaseae</taxon>
        <taxon>Cucumis</taxon>
    </lineage>
</organism>
<evidence type="ECO:0000313" key="1">
    <source>
        <dbReference type="EnsemblPlants" id="MELO3C024498.2.1"/>
    </source>
</evidence>
<protein>
    <submittedName>
        <fullName evidence="1">Uncharacterized protein</fullName>
    </submittedName>
</protein>
<accession>A0A9I9DW75</accession>
<proteinExistence type="predicted"/>
<sequence>MIIYVRSEVDQMFQMKFSIVLLYQKGQELYHSA</sequence>
<name>A0A9I9DW75_CUCME</name>
<dbReference type="AlphaFoldDB" id="A0A9I9DW75"/>